<protein>
    <recommendedName>
        <fullName evidence="4">Small, acid-soluble spore protein H</fullName>
        <shortName evidence="4">SASP H</shortName>
    </recommendedName>
</protein>
<organism evidence="5 6">
    <name type="scientific">Virgibacillus salinus</name>
    <dbReference type="NCBI Taxonomy" id="553311"/>
    <lineage>
        <taxon>Bacteria</taxon>
        <taxon>Bacillati</taxon>
        <taxon>Bacillota</taxon>
        <taxon>Bacilli</taxon>
        <taxon>Bacillales</taxon>
        <taxon>Bacillaceae</taxon>
        <taxon>Virgibacillus</taxon>
    </lineage>
</organism>
<evidence type="ECO:0000313" key="5">
    <source>
        <dbReference type="EMBL" id="SDQ07655.1"/>
    </source>
</evidence>
<keyword evidence="3 4" id="KW-0749">Sporulation</keyword>
<name>A0A1H0XXU9_9BACI</name>
<dbReference type="GO" id="GO:0030435">
    <property type="term" value="P:sporulation resulting in formation of a cellular spore"/>
    <property type="evidence" value="ECO:0007669"/>
    <property type="project" value="UniProtKB-KW"/>
</dbReference>
<dbReference type="GO" id="GO:0030436">
    <property type="term" value="P:asexual sporulation"/>
    <property type="evidence" value="ECO:0007669"/>
    <property type="project" value="UniProtKB-UniRule"/>
</dbReference>
<dbReference type="RefSeq" id="WP_092491178.1">
    <property type="nucleotide sequence ID" value="NZ_FNKD01000001.1"/>
</dbReference>
<accession>A0A1H0XXU9</accession>
<evidence type="ECO:0000256" key="2">
    <source>
        <dbReference type="ARBA" id="ARBA00006573"/>
    </source>
</evidence>
<evidence type="ECO:0000256" key="4">
    <source>
        <dbReference type="HAMAP-Rule" id="MF_00667"/>
    </source>
</evidence>
<evidence type="ECO:0000313" key="6">
    <source>
        <dbReference type="Proteomes" id="UP000199444"/>
    </source>
</evidence>
<evidence type="ECO:0000256" key="1">
    <source>
        <dbReference type="ARBA" id="ARBA00004288"/>
    </source>
</evidence>
<sequence>MNRQRAEEIAQSANMKNVTYNGKQVYIQHVSDQNETARVFALDDSENEFDAQLAQLNEKSGG</sequence>
<comment type="induction">
    <text evidence="4">Expressed only in the forespore compartment of sporulating cells.</text>
</comment>
<comment type="subcellular location">
    <subcellularLocation>
        <location evidence="1 4">Spore core</location>
    </subcellularLocation>
</comment>
<dbReference type="NCBIfam" id="TIGR02861">
    <property type="entry name" value="SASP_H"/>
    <property type="match status" value="1"/>
</dbReference>
<comment type="similarity">
    <text evidence="2 4">Belongs to the SspH family.</text>
</comment>
<dbReference type="EMBL" id="FNKD01000001">
    <property type="protein sequence ID" value="SDQ07655.1"/>
    <property type="molecule type" value="Genomic_DNA"/>
</dbReference>
<dbReference type="HAMAP" id="MF_00667">
    <property type="entry name" value="SspH"/>
    <property type="match status" value="1"/>
</dbReference>
<proteinExistence type="evidence at transcript level"/>
<dbReference type="GO" id="GO:0042601">
    <property type="term" value="C:endospore-forming forespore"/>
    <property type="evidence" value="ECO:0007669"/>
    <property type="project" value="InterPro"/>
</dbReference>
<dbReference type="Pfam" id="PF08141">
    <property type="entry name" value="SspH"/>
    <property type="match status" value="1"/>
</dbReference>
<reference evidence="5 6" key="1">
    <citation type="submission" date="2016-10" db="EMBL/GenBank/DDBJ databases">
        <authorList>
            <person name="de Groot N.N."/>
        </authorList>
    </citation>
    <scope>NUCLEOTIDE SEQUENCE [LARGE SCALE GENOMIC DNA]</scope>
    <source>
        <strain evidence="5 6">CGMCC 1.10449</strain>
    </source>
</reference>
<gene>
    <name evidence="4" type="primary">sspH</name>
    <name evidence="5" type="ORF">SAMN05216231_0287</name>
</gene>
<dbReference type="Proteomes" id="UP000199444">
    <property type="component" value="Unassembled WGS sequence"/>
</dbReference>
<dbReference type="STRING" id="553311.SAMN05216231_0287"/>
<keyword evidence="6" id="KW-1185">Reference proteome</keyword>
<dbReference type="AlphaFoldDB" id="A0A1H0XXU9"/>
<evidence type="ECO:0000256" key="3">
    <source>
        <dbReference type="ARBA" id="ARBA00022969"/>
    </source>
</evidence>
<dbReference type="InterPro" id="IPR012610">
    <property type="entry name" value="SASP_SspH"/>
</dbReference>